<dbReference type="Gene3D" id="2.60.420.10">
    <property type="entry name" value="Maltose phosphorylase, domain 3"/>
    <property type="match status" value="1"/>
</dbReference>
<dbReference type="InterPro" id="IPR005194">
    <property type="entry name" value="Glyco_hydro_65_C"/>
</dbReference>
<dbReference type="AlphaFoldDB" id="A0A1Y3YZ53"/>
<dbReference type="SUPFAM" id="SSF48208">
    <property type="entry name" value="Six-hairpin glycosidases"/>
    <property type="match status" value="1"/>
</dbReference>
<feature type="active site" description="Proton donor" evidence="2">
    <location>
        <position position="488"/>
    </location>
</feature>
<feature type="domain" description="Glycoside hydrolase family 65 C-terminal" evidence="4">
    <location>
        <begin position="700"/>
        <end position="758"/>
    </location>
</feature>
<evidence type="ECO:0000259" key="5">
    <source>
        <dbReference type="Pfam" id="PF03636"/>
    </source>
</evidence>
<dbReference type="GO" id="GO:0030246">
    <property type="term" value="F:carbohydrate binding"/>
    <property type="evidence" value="ECO:0007669"/>
    <property type="project" value="InterPro"/>
</dbReference>
<proteinExistence type="inferred from homology"/>
<dbReference type="EMBL" id="NFII01000001">
    <property type="protein sequence ID" value="OUO03116.1"/>
    <property type="molecule type" value="Genomic_DNA"/>
</dbReference>
<feature type="domain" description="Glycoside hydrolase family 65 central catalytic" evidence="3">
    <location>
        <begin position="322"/>
        <end position="688"/>
    </location>
</feature>
<accession>A0A1Y3YZ53</accession>
<dbReference type="PIRSF" id="PIRSF036289">
    <property type="entry name" value="Glycosyl_hydrolase_malt_phosph"/>
    <property type="match status" value="1"/>
</dbReference>
<dbReference type="Proteomes" id="UP000195386">
    <property type="component" value="Unassembled WGS sequence"/>
</dbReference>
<dbReference type="GO" id="GO:0004553">
    <property type="term" value="F:hydrolase activity, hydrolyzing O-glycosyl compounds"/>
    <property type="evidence" value="ECO:0007669"/>
    <property type="project" value="TreeGrafter"/>
</dbReference>
<feature type="domain" description="Glycoside hydrolase family 65 N-terminal" evidence="5">
    <location>
        <begin position="14"/>
        <end position="265"/>
    </location>
</feature>
<dbReference type="InterPro" id="IPR005196">
    <property type="entry name" value="Glyco_hydro_65_N"/>
</dbReference>
<dbReference type="InterPro" id="IPR008928">
    <property type="entry name" value="6-hairpin_glycosidase_sf"/>
</dbReference>
<dbReference type="RefSeq" id="WP_087425187.1">
    <property type="nucleotide sequence ID" value="NZ_NFII01000001.1"/>
</dbReference>
<dbReference type="GO" id="GO:0016757">
    <property type="term" value="F:glycosyltransferase activity"/>
    <property type="evidence" value="ECO:0007669"/>
    <property type="project" value="UniProtKB-ARBA"/>
</dbReference>
<comment type="similarity">
    <text evidence="1">Belongs to the glycosyl hydrolase 65 family.</text>
</comment>
<dbReference type="InterPro" id="IPR005195">
    <property type="entry name" value="Glyco_hydro_65_M"/>
</dbReference>
<evidence type="ECO:0000313" key="6">
    <source>
        <dbReference type="EMBL" id="OUO03116.1"/>
    </source>
</evidence>
<evidence type="ECO:0000256" key="2">
    <source>
        <dbReference type="PIRSR" id="PIRSR036289-50"/>
    </source>
</evidence>
<dbReference type="Pfam" id="PF03636">
    <property type="entry name" value="Glyco_hydro_65N"/>
    <property type="match status" value="1"/>
</dbReference>
<dbReference type="InterPro" id="IPR012341">
    <property type="entry name" value="6hp_glycosidase-like_sf"/>
</dbReference>
<dbReference type="PANTHER" id="PTHR11051:SF14">
    <property type="entry name" value="MALTOSE PHOSPHORYLASE"/>
    <property type="match status" value="1"/>
</dbReference>
<dbReference type="InterPro" id="IPR037018">
    <property type="entry name" value="GH65_N"/>
</dbReference>
<comment type="caution">
    <text evidence="6">The sequence shown here is derived from an EMBL/GenBank/DDBJ whole genome shotgun (WGS) entry which is preliminary data.</text>
</comment>
<dbReference type="GO" id="GO:0005975">
    <property type="term" value="P:carbohydrate metabolic process"/>
    <property type="evidence" value="ECO:0007669"/>
    <property type="project" value="InterPro"/>
</dbReference>
<evidence type="ECO:0000313" key="7">
    <source>
        <dbReference type="Proteomes" id="UP000195386"/>
    </source>
</evidence>
<dbReference type="NCBIfam" id="NF010380">
    <property type="entry name" value="PRK13807.1"/>
    <property type="match status" value="1"/>
</dbReference>
<keyword evidence="6" id="KW-0378">Hydrolase</keyword>
<dbReference type="SUPFAM" id="SSF74650">
    <property type="entry name" value="Galactose mutarotase-like"/>
    <property type="match status" value="1"/>
</dbReference>
<evidence type="ECO:0000259" key="3">
    <source>
        <dbReference type="Pfam" id="PF03632"/>
    </source>
</evidence>
<name>A0A1Y3YZ53_9BACE</name>
<dbReference type="Gene3D" id="1.50.10.10">
    <property type="match status" value="1"/>
</dbReference>
<dbReference type="InterPro" id="IPR017045">
    <property type="entry name" value="Malt_Pase/Glycosyl_Hdrlase"/>
</dbReference>
<sequence>MKKYLKTDEWNIIEDSFQADRMRWSESIFSLGNGRFGQRGYFEEPYSSDSYRGAFVAGITFLDKTRVGWWKNGFPRFYTRIPNAPDWSRISLRLIDEELDLAQWDVDSFNRRLDMKAGISYRDAEVTSPRGNKLRLHVEHITDMAHPNLCLIKYSVTSGNYTGKISLVPTFDGDIVNQAEHPDEKIWNILRSGTTSDCAYLWTQTRREDAQICYAMTYRFFKNNKETFANPIRIEKEKQTGFSVGVEVKPGDTVTLIKYIAIASSLYYERQDLIEASVSEARKARSTGWDVLVQKHRQAWQEIWDETDVIIEGDPEAQQGIRYNIFQLYQTYRGDDPRLNIGPKGFTGEKYGGNTYWNTELCCVPFFLLSTPKKIAENLLMYRYKQLPKAIENARKLGFDNGAALFPQVTSNGEECHSEWEITFEEIHRNNMIVYAILQHSTLTGTLDYIARYGLEVMIAISRFWSQRVSFSQPKQQYVILGVTGPNEYENNVDNNWYTNYSCMRCLRTTLSFLEIIARQYPDEYARIRRITRLNYTEESERWRDIIERIYLPEDPERGIFVQNDGYMDKVLQSADAIPDGERPINQYWSWDRILRSCYIKQGDVLLGLYLYYFNFDRETIRRNFEFYEPMTVHESSLSPHIHSILAARIGKVEKAYQLFLHATRLDLDDYNNEGDQGLHITSMPGSWLAIVRGFAGLQILNDTLKIEPVIPEKWSSYSFKVNYLGNTLHIQVSKEIKISLTAGSQLNIQVYQNVYELRQGLALTVNLKDLS</sequence>
<dbReference type="Pfam" id="PF03632">
    <property type="entry name" value="Glyco_hydro_65m"/>
    <property type="match status" value="1"/>
</dbReference>
<gene>
    <name evidence="6" type="ORF">B5F97_01465</name>
</gene>
<evidence type="ECO:0000256" key="1">
    <source>
        <dbReference type="ARBA" id="ARBA00006768"/>
    </source>
</evidence>
<dbReference type="PANTHER" id="PTHR11051">
    <property type="entry name" value="GLYCOSYL HYDROLASE-RELATED"/>
    <property type="match status" value="1"/>
</dbReference>
<dbReference type="Gene3D" id="2.70.98.40">
    <property type="entry name" value="Glycoside hydrolase, family 65, N-terminal domain"/>
    <property type="match status" value="1"/>
</dbReference>
<dbReference type="Pfam" id="PF03633">
    <property type="entry name" value="Glyco_hydro_65C"/>
    <property type="match status" value="1"/>
</dbReference>
<dbReference type="InterPro" id="IPR011013">
    <property type="entry name" value="Gal_mutarotase_sf_dom"/>
</dbReference>
<evidence type="ECO:0000259" key="4">
    <source>
        <dbReference type="Pfam" id="PF03633"/>
    </source>
</evidence>
<reference evidence="7" key="1">
    <citation type="submission" date="2017-04" db="EMBL/GenBank/DDBJ databases">
        <title>Function of individual gut microbiota members based on whole genome sequencing of pure cultures obtained from chicken caecum.</title>
        <authorList>
            <person name="Medvecky M."/>
            <person name="Cejkova D."/>
            <person name="Polansky O."/>
            <person name="Karasova D."/>
            <person name="Kubasova T."/>
            <person name="Cizek A."/>
            <person name="Rychlik I."/>
        </authorList>
    </citation>
    <scope>NUCLEOTIDE SEQUENCE [LARGE SCALE GENOMIC DNA]</scope>
    <source>
        <strain evidence="7">An43</strain>
    </source>
</reference>
<organism evidence="6 7">
    <name type="scientific">Bacteroides clarus</name>
    <dbReference type="NCBI Taxonomy" id="626929"/>
    <lineage>
        <taxon>Bacteria</taxon>
        <taxon>Pseudomonadati</taxon>
        <taxon>Bacteroidota</taxon>
        <taxon>Bacteroidia</taxon>
        <taxon>Bacteroidales</taxon>
        <taxon>Bacteroidaceae</taxon>
        <taxon>Bacteroides</taxon>
    </lineage>
</organism>
<protein>
    <submittedName>
        <fullName evidence="6">Family 65 glycosyl hydrolase</fullName>
    </submittedName>
</protein>